<dbReference type="Gene3D" id="1.10.3210.10">
    <property type="entry name" value="Hypothetical protein af1432"/>
    <property type="match status" value="1"/>
</dbReference>
<dbReference type="PROSITE" id="PS51831">
    <property type="entry name" value="HD"/>
    <property type="match status" value="1"/>
</dbReference>
<reference evidence="3" key="1">
    <citation type="submission" date="2014-11" db="EMBL/GenBank/DDBJ databases">
        <authorList>
            <person name="Hornung B.V."/>
        </authorList>
    </citation>
    <scope>NUCLEOTIDE SEQUENCE</scope>
    <source>
        <strain evidence="3">INE</strain>
    </source>
</reference>
<keyword evidence="4" id="KW-1185">Reference proteome</keyword>
<proteinExistence type="predicted"/>
<evidence type="ECO:0000313" key="3">
    <source>
        <dbReference type="EMBL" id="CEJ06872.1"/>
    </source>
</evidence>
<dbReference type="CDD" id="cd00077">
    <property type="entry name" value="HDc"/>
    <property type="match status" value="1"/>
</dbReference>
<dbReference type="KEGG" id="aacx:DEACI_0548"/>
<dbReference type="InterPro" id="IPR006675">
    <property type="entry name" value="HDIG_dom"/>
</dbReference>
<dbReference type="EMBL" id="LR746496">
    <property type="protein sequence ID" value="CAA7599914.1"/>
    <property type="molecule type" value="Genomic_DNA"/>
</dbReference>
<protein>
    <submittedName>
        <fullName evidence="2">HD/PDEase domain protein</fullName>
    </submittedName>
    <submittedName>
        <fullName evidence="3">Metal dependent phosphohydrolase</fullName>
    </submittedName>
</protein>
<evidence type="ECO:0000313" key="2">
    <source>
        <dbReference type="EMBL" id="CAA7599914.1"/>
    </source>
</evidence>
<dbReference type="InterPro" id="IPR006674">
    <property type="entry name" value="HD_domain"/>
</dbReference>
<dbReference type="Proteomes" id="UP001071230">
    <property type="component" value="Unassembled WGS sequence"/>
</dbReference>
<dbReference type="AlphaFoldDB" id="A0A8S0WLA2"/>
<dbReference type="RefSeq" id="WP_240983665.1">
    <property type="nucleotide sequence ID" value="NZ_CDGJ01000035.1"/>
</dbReference>
<name>A0A8S0WLA2_9FIRM</name>
<feature type="domain" description="HD" evidence="1">
    <location>
        <begin position="33"/>
        <end position="138"/>
    </location>
</feature>
<dbReference type="EMBL" id="CDGJ01000035">
    <property type="protein sequence ID" value="CEJ06872.1"/>
    <property type="molecule type" value="Genomic_DNA"/>
</dbReference>
<evidence type="ECO:0000259" key="1">
    <source>
        <dbReference type="PROSITE" id="PS51831"/>
    </source>
</evidence>
<sequence length="160" mass="18038">MRRLNKLIQSPAYQASLAKTAAMEKERVYCKHGFDHLLAVARIAYAYLLERKNTDYPREIVYAAALLHDLGRWVEYQSGEDHASAGARLAEPLLQAGGFDGRESALIVTAIKEHRRKGEKDVSPLGEALALADDWSRECRDCGAQNTCHKFSPTMLELWY</sequence>
<gene>
    <name evidence="2" type="ORF">DEACI_0548</name>
    <name evidence="3" type="ORF">DEACI_1325</name>
</gene>
<dbReference type="Pfam" id="PF01966">
    <property type="entry name" value="HD"/>
    <property type="match status" value="1"/>
</dbReference>
<reference evidence="2" key="2">
    <citation type="submission" date="2020-01" db="EMBL/GenBank/DDBJ databases">
        <authorList>
            <person name="Hornung B."/>
        </authorList>
    </citation>
    <scope>NUCLEOTIDE SEQUENCE</scope>
    <source>
        <strain evidence="2">PacBioINE</strain>
    </source>
</reference>
<dbReference type="SMART" id="SM00471">
    <property type="entry name" value="HDc"/>
    <property type="match status" value="1"/>
</dbReference>
<evidence type="ECO:0000313" key="4">
    <source>
        <dbReference type="Proteomes" id="UP001071230"/>
    </source>
</evidence>
<dbReference type="Proteomes" id="UP000836597">
    <property type="component" value="Chromosome"/>
</dbReference>
<dbReference type="SUPFAM" id="SSF109604">
    <property type="entry name" value="HD-domain/PDEase-like"/>
    <property type="match status" value="1"/>
</dbReference>
<dbReference type="NCBIfam" id="TIGR00277">
    <property type="entry name" value="HDIG"/>
    <property type="match status" value="1"/>
</dbReference>
<accession>A0A8S0WLA2</accession>
<dbReference type="InterPro" id="IPR003607">
    <property type="entry name" value="HD/PDEase_dom"/>
</dbReference>
<organism evidence="2">
    <name type="scientific">Acididesulfobacillus acetoxydans</name>
    <dbReference type="NCBI Taxonomy" id="1561005"/>
    <lineage>
        <taxon>Bacteria</taxon>
        <taxon>Bacillati</taxon>
        <taxon>Bacillota</taxon>
        <taxon>Clostridia</taxon>
        <taxon>Eubacteriales</taxon>
        <taxon>Peptococcaceae</taxon>
        <taxon>Acididesulfobacillus</taxon>
    </lineage>
</organism>